<reference evidence="2" key="1">
    <citation type="submission" date="2017-11" db="EMBL/GenBank/DDBJ databases">
        <authorList>
            <person name="Watanabe M."/>
            <person name="Kojima H."/>
        </authorList>
    </citation>
    <scope>NUCLEOTIDE SEQUENCE [LARGE SCALE GENOMIC DNA]</scope>
    <source>
        <strain evidence="2">Tokyo 01</strain>
    </source>
</reference>
<evidence type="ECO:0000313" key="2">
    <source>
        <dbReference type="Proteomes" id="UP000288096"/>
    </source>
</evidence>
<evidence type="ECO:0000313" key="1">
    <source>
        <dbReference type="EMBL" id="GBC62503.1"/>
    </source>
</evidence>
<name>A0A401FZZ1_9BACT</name>
<keyword evidence="2" id="KW-1185">Reference proteome</keyword>
<accession>A0A401FZZ1</accession>
<reference evidence="2" key="2">
    <citation type="submission" date="2019-01" db="EMBL/GenBank/DDBJ databases">
        <title>Genome sequence of Desulfonema ishimotonii strain Tokyo 01.</title>
        <authorList>
            <person name="Fukui M."/>
        </authorList>
    </citation>
    <scope>NUCLEOTIDE SEQUENCE [LARGE SCALE GENOMIC DNA]</scope>
    <source>
        <strain evidence="2">Tokyo 01</strain>
    </source>
</reference>
<dbReference type="AlphaFoldDB" id="A0A401FZZ1"/>
<sequence>MFIGKKMNFSIRDMDSELWQTFRKLLFDEIDPATGRPISANKKVKQLVQEYVESRLKEEKQGNIKKPLSGDALDGLHQTGAATPIIMKGVTNE</sequence>
<organism evidence="1 2">
    <name type="scientific">Desulfonema ishimotonii</name>
    <dbReference type="NCBI Taxonomy" id="45657"/>
    <lineage>
        <taxon>Bacteria</taxon>
        <taxon>Pseudomonadati</taxon>
        <taxon>Thermodesulfobacteriota</taxon>
        <taxon>Desulfobacteria</taxon>
        <taxon>Desulfobacterales</taxon>
        <taxon>Desulfococcaceae</taxon>
        <taxon>Desulfonema</taxon>
    </lineage>
</organism>
<gene>
    <name evidence="1" type="ORF">DENIS_3475</name>
</gene>
<proteinExistence type="predicted"/>
<dbReference type="EMBL" id="BEXT01000001">
    <property type="protein sequence ID" value="GBC62503.1"/>
    <property type="molecule type" value="Genomic_DNA"/>
</dbReference>
<protein>
    <submittedName>
        <fullName evidence="1">Uncharacterized protein</fullName>
    </submittedName>
</protein>
<dbReference type="RefSeq" id="WP_124329670.1">
    <property type="nucleotide sequence ID" value="NZ_BEXT01000001.1"/>
</dbReference>
<comment type="caution">
    <text evidence="1">The sequence shown here is derived from an EMBL/GenBank/DDBJ whole genome shotgun (WGS) entry which is preliminary data.</text>
</comment>
<dbReference type="Proteomes" id="UP000288096">
    <property type="component" value="Unassembled WGS sequence"/>
</dbReference>